<comment type="subcellular location">
    <subcellularLocation>
        <location evidence="1">Mitochondrion inner membrane</location>
        <topology evidence="1">Multi-pass membrane protein</topology>
    </subcellularLocation>
</comment>
<keyword evidence="14 18" id="KW-0472">Membrane</keyword>
<evidence type="ECO:0000256" key="4">
    <source>
        <dbReference type="ARBA" id="ARBA00022538"/>
    </source>
</evidence>
<dbReference type="InterPro" id="IPR003439">
    <property type="entry name" value="ABC_transporter-like_ATP-bd"/>
</dbReference>
<dbReference type="PROSITE" id="PS00211">
    <property type="entry name" value="ABC_TRANSPORTER_1"/>
    <property type="match status" value="1"/>
</dbReference>
<keyword evidence="8" id="KW-0067">ATP-binding</keyword>
<keyword evidence="11 18" id="KW-1133">Transmembrane helix</keyword>
<dbReference type="Pfam" id="PF00664">
    <property type="entry name" value="ABC_membrane"/>
    <property type="match status" value="1"/>
</dbReference>
<dbReference type="OrthoDB" id="6500128at2759"/>
<evidence type="ECO:0000256" key="2">
    <source>
        <dbReference type="ARBA" id="ARBA00007577"/>
    </source>
</evidence>
<evidence type="ECO:0000256" key="5">
    <source>
        <dbReference type="ARBA" id="ARBA00022692"/>
    </source>
</evidence>
<evidence type="ECO:0000256" key="14">
    <source>
        <dbReference type="ARBA" id="ARBA00023136"/>
    </source>
</evidence>
<gene>
    <name evidence="21" type="ORF">HERILL_LOCUS1382</name>
</gene>
<dbReference type="EMBL" id="LR899009">
    <property type="protein sequence ID" value="CAD7078092.1"/>
    <property type="molecule type" value="Genomic_DNA"/>
</dbReference>
<reference evidence="21 22" key="1">
    <citation type="submission" date="2020-11" db="EMBL/GenBank/DDBJ databases">
        <authorList>
            <person name="Wallbank WR R."/>
            <person name="Pardo Diaz C."/>
            <person name="Kozak K."/>
            <person name="Martin S."/>
            <person name="Jiggins C."/>
            <person name="Moest M."/>
            <person name="Warren A I."/>
            <person name="Generalovic N T."/>
            <person name="Byers J.R.P. K."/>
            <person name="Montejo-Kovacevich G."/>
            <person name="Yen C E."/>
        </authorList>
    </citation>
    <scope>NUCLEOTIDE SEQUENCE [LARGE SCALE GENOMIC DNA]</scope>
</reference>
<evidence type="ECO:0000256" key="16">
    <source>
        <dbReference type="ARBA" id="ARBA00041416"/>
    </source>
</evidence>
<proteinExistence type="inferred from homology"/>
<keyword evidence="3" id="KW-0813">Transport</keyword>
<evidence type="ECO:0000256" key="1">
    <source>
        <dbReference type="ARBA" id="ARBA00004448"/>
    </source>
</evidence>
<keyword evidence="9" id="KW-0809">Transit peptide</keyword>
<evidence type="ECO:0000313" key="22">
    <source>
        <dbReference type="Proteomes" id="UP000594454"/>
    </source>
</evidence>
<evidence type="ECO:0000256" key="9">
    <source>
        <dbReference type="ARBA" id="ARBA00022946"/>
    </source>
</evidence>
<evidence type="ECO:0000256" key="17">
    <source>
        <dbReference type="ARBA" id="ARBA00042968"/>
    </source>
</evidence>
<dbReference type="Proteomes" id="UP000594454">
    <property type="component" value="Chromosome 1"/>
</dbReference>
<evidence type="ECO:0000256" key="8">
    <source>
        <dbReference type="ARBA" id="ARBA00022840"/>
    </source>
</evidence>
<keyword evidence="5 18" id="KW-0812">Transmembrane</keyword>
<keyword evidence="4" id="KW-0633">Potassium transport</keyword>
<dbReference type="CDD" id="cd03249">
    <property type="entry name" value="ABC_MTABC3_MDL1_MDL2"/>
    <property type="match status" value="1"/>
</dbReference>
<feature type="domain" description="ABC transporter" evidence="19">
    <location>
        <begin position="450"/>
        <end position="687"/>
    </location>
</feature>
<dbReference type="CDD" id="cd18574">
    <property type="entry name" value="ABC_6TM_ABCB8_like"/>
    <property type="match status" value="1"/>
</dbReference>
<dbReference type="Gene3D" id="3.40.50.300">
    <property type="entry name" value="P-loop containing nucleotide triphosphate hydrolases"/>
    <property type="match status" value="1"/>
</dbReference>
<dbReference type="OMA" id="MTWLGER"/>
<keyword evidence="7" id="KW-0999">Mitochondrion inner membrane</keyword>
<dbReference type="GO" id="GO:0015421">
    <property type="term" value="F:ABC-type oligopeptide transporter activity"/>
    <property type="evidence" value="ECO:0007669"/>
    <property type="project" value="TreeGrafter"/>
</dbReference>
<dbReference type="GO" id="GO:0005743">
    <property type="term" value="C:mitochondrial inner membrane"/>
    <property type="evidence" value="ECO:0007669"/>
    <property type="project" value="UniProtKB-SubCell"/>
</dbReference>
<evidence type="ECO:0000256" key="7">
    <source>
        <dbReference type="ARBA" id="ARBA00022792"/>
    </source>
</evidence>
<feature type="transmembrane region" description="Helical" evidence="18">
    <location>
        <begin position="173"/>
        <end position="194"/>
    </location>
</feature>
<evidence type="ECO:0000256" key="3">
    <source>
        <dbReference type="ARBA" id="ARBA00022448"/>
    </source>
</evidence>
<dbReference type="GO" id="GO:0005524">
    <property type="term" value="F:ATP binding"/>
    <property type="evidence" value="ECO:0007669"/>
    <property type="project" value="UniProtKB-KW"/>
</dbReference>
<evidence type="ECO:0000256" key="6">
    <source>
        <dbReference type="ARBA" id="ARBA00022741"/>
    </source>
</evidence>
<comment type="similarity">
    <text evidence="2">Belongs to the ABC transporter superfamily. ABCB family. Multidrug resistance exporter (TC 3.A.1.201) subfamily.</text>
</comment>
<dbReference type="SMART" id="SM00382">
    <property type="entry name" value="AAA"/>
    <property type="match status" value="1"/>
</dbReference>
<dbReference type="PANTHER" id="PTHR43394">
    <property type="entry name" value="ATP-DEPENDENT PERMEASE MDL1, MITOCHONDRIAL"/>
    <property type="match status" value="1"/>
</dbReference>
<dbReference type="InterPro" id="IPR027417">
    <property type="entry name" value="P-loop_NTPase"/>
</dbReference>
<evidence type="ECO:0000256" key="12">
    <source>
        <dbReference type="ARBA" id="ARBA00023065"/>
    </source>
</evidence>
<dbReference type="InParanoid" id="A0A7R8UC82"/>
<dbReference type="InterPro" id="IPR003593">
    <property type="entry name" value="AAA+_ATPase"/>
</dbReference>
<evidence type="ECO:0000256" key="10">
    <source>
        <dbReference type="ARBA" id="ARBA00022958"/>
    </source>
</evidence>
<sequence>MLRLLISNCGQTGVLRGLVNIPRLQYNLTARAKDFTRINARNYINSAKNARNGGEKGLRGKSLLLGGLGVSIGLCVKGRTFLAKCEANRLEGVTAKTIRDIETNFDWKRFWMYLKPHLLEFIGAIIAALAVAYFNIQIPNMLGKLINTLSKYAGFVVKDPHSNQFLSDVKKPALGLFGMYLLQSGFTFLYILLLSRIGERMAAKLRQDLFKQIIIQDLAFFDKNRTGELVNRLTADIQDFKSSFKQFVSQGLRSVAQLVGGSISLFMISPHMAAIALAAVPAAVAFMSLLGGTLRNLSKKAQAQTERATSVCEEALSNIRTVRSSACEYTEIKLFEKETDLAAEMSQELGYGIAVFQALTNFLINGMVLSTLFFGGHLMSTDSLSPGQLMAFLVASQGVQRSLAQGSILLGTLIRGMTAGTRVFEYLAIEPEIDLLKGIMIPDSQLRGEIRFQNITFSYPTRKDQVVLKNFNLTLRPGETVALVGASGSGKSTVAALLERFYEPTSGQITIDGYNLRLISPYWLRSELIGFIEQQPILFATTILENIRYGQPNATVDQITEVAKLSQSHDFIMDLPDAYDTNVGERGMQLSGGQRQRIAIARALLKQPTILILDEATSALDASSEAVVQRALDTAVVDRTTLIIAHRLSTIRNADLIVVLDKGNIVEMGKHEELMQRRGLYFELVRQQEKEEKSESRAQG</sequence>
<keyword evidence="6" id="KW-0547">Nucleotide-binding</keyword>
<dbReference type="GO" id="GO:0016887">
    <property type="term" value="F:ATP hydrolysis activity"/>
    <property type="evidence" value="ECO:0007669"/>
    <property type="project" value="InterPro"/>
</dbReference>
<keyword evidence="10" id="KW-0630">Potassium</keyword>
<name>A0A7R8UC82_HERIL</name>
<evidence type="ECO:0000256" key="18">
    <source>
        <dbReference type="SAM" id="Phobius"/>
    </source>
</evidence>
<dbReference type="InterPro" id="IPR036640">
    <property type="entry name" value="ABC1_TM_sf"/>
</dbReference>
<dbReference type="InterPro" id="IPR039421">
    <property type="entry name" value="Type_1_exporter"/>
</dbReference>
<evidence type="ECO:0000256" key="13">
    <source>
        <dbReference type="ARBA" id="ARBA00023128"/>
    </source>
</evidence>
<dbReference type="GO" id="GO:0090374">
    <property type="term" value="P:oligopeptide export from mitochondrion"/>
    <property type="evidence" value="ECO:0007669"/>
    <property type="project" value="TreeGrafter"/>
</dbReference>
<evidence type="ECO:0000313" key="21">
    <source>
        <dbReference type="EMBL" id="CAD7078092.1"/>
    </source>
</evidence>
<dbReference type="PROSITE" id="PS50929">
    <property type="entry name" value="ABC_TM1F"/>
    <property type="match status" value="1"/>
</dbReference>
<protein>
    <recommendedName>
        <fullName evidence="15">Mitochondrial potassium channel ATP-binding subunit</fullName>
    </recommendedName>
    <alternativeName>
        <fullName evidence="17">ATP-binding cassette sub-family B member 8, mitochondrial</fullName>
    </alternativeName>
    <alternativeName>
        <fullName evidence="16">Mitochondrial sulfonylurea-receptor</fullName>
    </alternativeName>
</protein>
<keyword evidence="13" id="KW-0496">Mitochondrion</keyword>
<organism evidence="21 22">
    <name type="scientific">Hermetia illucens</name>
    <name type="common">Black soldier fly</name>
    <dbReference type="NCBI Taxonomy" id="343691"/>
    <lineage>
        <taxon>Eukaryota</taxon>
        <taxon>Metazoa</taxon>
        <taxon>Ecdysozoa</taxon>
        <taxon>Arthropoda</taxon>
        <taxon>Hexapoda</taxon>
        <taxon>Insecta</taxon>
        <taxon>Pterygota</taxon>
        <taxon>Neoptera</taxon>
        <taxon>Endopterygota</taxon>
        <taxon>Diptera</taxon>
        <taxon>Brachycera</taxon>
        <taxon>Stratiomyomorpha</taxon>
        <taxon>Stratiomyidae</taxon>
        <taxon>Hermetiinae</taxon>
        <taxon>Hermetia</taxon>
    </lineage>
</organism>
<dbReference type="InterPro" id="IPR017871">
    <property type="entry name" value="ABC_transporter-like_CS"/>
</dbReference>
<dbReference type="FunCoup" id="A0A7R8UC82">
    <property type="interactions" value="147"/>
</dbReference>
<dbReference type="SUPFAM" id="SSF52540">
    <property type="entry name" value="P-loop containing nucleoside triphosphate hydrolases"/>
    <property type="match status" value="1"/>
</dbReference>
<dbReference type="PANTHER" id="PTHR43394:SF17">
    <property type="entry name" value="MITOCHONDRIAL POTASSIUM CHANNEL ATP-BINDING SUBUNIT"/>
    <property type="match status" value="1"/>
</dbReference>
<dbReference type="FunFam" id="3.40.50.300:FF:000403">
    <property type="entry name" value="ATP-binding cassette sub-family B member 8, mitochondrial"/>
    <property type="match status" value="1"/>
</dbReference>
<evidence type="ECO:0000256" key="15">
    <source>
        <dbReference type="ARBA" id="ARBA00040439"/>
    </source>
</evidence>
<feature type="domain" description="ABC transmembrane type-1" evidence="20">
    <location>
        <begin position="122"/>
        <end position="415"/>
    </location>
</feature>
<keyword evidence="22" id="KW-1185">Reference proteome</keyword>
<feature type="transmembrane region" description="Helical" evidence="18">
    <location>
        <begin position="118"/>
        <end position="136"/>
    </location>
</feature>
<dbReference type="InterPro" id="IPR011527">
    <property type="entry name" value="ABC1_TM_dom"/>
</dbReference>
<dbReference type="Pfam" id="PF00005">
    <property type="entry name" value="ABC_tran"/>
    <property type="match status" value="1"/>
</dbReference>
<evidence type="ECO:0000259" key="20">
    <source>
        <dbReference type="PROSITE" id="PS50929"/>
    </source>
</evidence>
<dbReference type="SUPFAM" id="SSF90123">
    <property type="entry name" value="ABC transporter transmembrane region"/>
    <property type="match status" value="1"/>
</dbReference>
<dbReference type="FunFam" id="1.20.1560.10:FF:000195">
    <property type="entry name" value="AGAP006273-PA-like protein"/>
    <property type="match status" value="1"/>
</dbReference>
<evidence type="ECO:0000259" key="19">
    <source>
        <dbReference type="PROSITE" id="PS50893"/>
    </source>
</evidence>
<keyword evidence="12" id="KW-0406">Ion transport</keyword>
<dbReference type="GO" id="GO:0006813">
    <property type="term" value="P:potassium ion transport"/>
    <property type="evidence" value="ECO:0007669"/>
    <property type="project" value="UniProtKB-KW"/>
</dbReference>
<dbReference type="AlphaFoldDB" id="A0A7R8UC82"/>
<feature type="transmembrane region" description="Helical" evidence="18">
    <location>
        <begin position="274"/>
        <end position="294"/>
    </location>
</feature>
<evidence type="ECO:0000256" key="11">
    <source>
        <dbReference type="ARBA" id="ARBA00022989"/>
    </source>
</evidence>
<dbReference type="Gene3D" id="1.20.1560.10">
    <property type="entry name" value="ABC transporter type 1, transmembrane domain"/>
    <property type="match status" value="1"/>
</dbReference>
<feature type="transmembrane region" description="Helical" evidence="18">
    <location>
        <begin position="251"/>
        <end position="268"/>
    </location>
</feature>
<dbReference type="PROSITE" id="PS50893">
    <property type="entry name" value="ABC_TRANSPORTER_2"/>
    <property type="match status" value="1"/>
</dbReference>
<accession>A0A7R8UC82</accession>